<evidence type="ECO:0000256" key="3">
    <source>
        <dbReference type="ARBA" id="ARBA00023002"/>
    </source>
</evidence>
<sequence>MAVQRATQSAIKVRGIGSVELAHDDPIPSPRAGEVLVQVVSIGINPHDWKVLDMSPSVGSTWGCDFAGKVVAVGSDIASDLRPGDRVCGASEGSFAEFMIVPEGLVYKMPPSMAFEEGATLGVGLLTIGLSLFHFLKVPLPFATEPQPGQYVLVYGGGTATGTLAIQALKHAGMKPITTCSPKNFSHVKSLGAVEAWDYHSPSCGTDIREFTENNLTLALDCITDSESMKICYTAIGNQGGKYVGLDQFPIRGHTRQDIRPDWIICFTMMGEPINWKKPYNRGAKPKHKAFYYQTWRPIAQRLLDESMITAHPTEICDGGLAAVTDGVDRVRKGLAGGKKLVYRISDP</sequence>
<comment type="similarity">
    <text evidence="1">Belongs to the zinc-containing alcohol dehydrogenase family.</text>
</comment>
<protein>
    <recommendedName>
        <fullName evidence="4">Enoyl reductase (ER) domain-containing protein</fullName>
    </recommendedName>
</protein>
<dbReference type="OrthoDB" id="48317at2759"/>
<dbReference type="STRING" id="413071.G9MSL8"/>
<evidence type="ECO:0000256" key="2">
    <source>
        <dbReference type="ARBA" id="ARBA00022857"/>
    </source>
</evidence>
<dbReference type="Gene3D" id="3.40.50.720">
    <property type="entry name" value="NAD(P)-binding Rossmann-like Domain"/>
    <property type="match status" value="1"/>
</dbReference>
<dbReference type="RefSeq" id="XP_013957221.1">
    <property type="nucleotide sequence ID" value="XM_014101746.1"/>
</dbReference>
<comment type="caution">
    <text evidence="5">The sequence shown here is derived from an EMBL/GenBank/DDBJ whole genome shotgun (WGS) entry which is preliminary data.</text>
</comment>
<dbReference type="Pfam" id="PF08240">
    <property type="entry name" value="ADH_N"/>
    <property type="match status" value="1"/>
</dbReference>
<reference evidence="5 6" key="1">
    <citation type="journal article" date="2011" name="Genome Biol.">
        <title>Comparative genome sequence analysis underscores mycoparasitism as the ancestral life style of Trichoderma.</title>
        <authorList>
            <person name="Kubicek C.P."/>
            <person name="Herrera-Estrella A."/>
            <person name="Seidl-Seiboth V."/>
            <person name="Martinez D.A."/>
            <person name="Druzhinina I.S."/>
            <person name="Thon M."/>
            <person name="Zeilinger S."/>
            <person name="Casas-Flores S."/>
            <person name="Horwitz B.A."/>
            <person name="Mukherjee P.K."/>
            <person name="Mukherjee M."/>
            <person name="Kredics L."/>
            <person name="Alcaraz L.D."/>
            <person name="Aerts A."/>
            <person name="Antal Z."/>
            <person name="Atanasova L."/>
            <person name="Cervantes-Badillo M.G."/>
            <person name="Challacombe J."/>
            <person name="Chertkov O."/>
            <person name="McCluskey K."/>
            <person name="Coulpier F."/>
            <person name="Deshpande N."/>
            <person name="von Doehren H."/>
            <person name="Ebbole D.J."/>
            <person name="Esquivel-Naranjo E.U."/>
            <person name="Fekete E."/>
            <person name="Flipphi M."/>
            <person name="Glaser F."/>
            <person name="Gomez-Rodriguez E.Y."/>
            <person name="Gruber S."/>
            <person name="Han C."/>
            <person name="Henrissat B."/>
            <person name="Hermosa R."/>
            <person name="Hernandez-Onate M."/>
            <person name="Karaffa L."/>
            <person name="Kosti I."/>
            <person name="Le Crom S."/>
            <person name="Lindquist E."/>
            <person name="Lucas S."/>
            <person name="Luebeck M."/>
            <person name="Luebeck P.S."/>
            <person name="Margeot A."/>
            <person name="Metz B."/>
            <person name="Misra M."/>
            <person name="Nevalainen H."/>
            <person name="Omann M."/>
            <person name="Packer N."/>
            <person name="Perrone G."/>
            <person name="Uresti-Rivera E.E."/>
            <person name="Salamov A."/>
            <person name="Schmoll M."/>
            <person name="Seiboth B."/>
            <person name="Shapiro H."/>
            <person name="Sukno S."/>
            <person name="Tamayo-Ramos J.A."/>
            <person name="Tisch D."/>
            <person name="Wiest A."/>
            <person name="Wilkinson H.H."/>
            <person name="Zhang M."/>
            <person name="Coutinho P.M."/>
            <person name="Kenerley C.M."/>
            <person name="Monte E."/>
            <person name="Baker S.E."/>
            <person name="Grigoriev I.V."/>
        </authorList>
    </citation>
    <scope>NUCLEOTIDE SEQUENCE [LARGE SCALE GENOMIC DNA]</scope>
    <source>
        <strain evidence="6">Gv29-8 / FGSC 10586</strain>
    </source>
</reference>
<evidence type="ECO:0000313" key="5">
    <source>
        <dbReference type="EMBL" id="EHK23021.1"/>
    </source>
</evidence>
<gene>
    <name evidence="5" type="ORF">TRIVIDRAFT_149423</name>
</gene>
<dbReference type="InterPro" id="IPR036291">
    <property type="entry name" value="NAD(P)-bd_dom_sf"/>
</dbReference>
<dbReference type="InterPro" id="IPR011032">
    <property type="entry name" value="GroES-like_sf"/>
</dbReference>
<dbReference type="GO" id="GO:0016651">
    <property type="term" value="F:oxidoreductase activity, acting on NAD(P)H"/>
    <property type="evidence" value="ECO:0007669"/>
    <property type="project" value="InterPro"/>
</dbReference>
<dbReference type="Pfam" id="PF00107">
    <property type="entry name" value="ADH_zinc_N"/>
    <property type="match status" value="1"/>
</dbReference>
<dbReference type="EMBL" id="ABDF02000006">
    <property type="protein sequence ID" value="EHK23021.1"/>
    <property type="molecule type" value="Genomic_DNA"/>
</dbReference>
<dbReference type="OMA" id="QFPIRSH"/>
<feature type="domain" description="Enoyl reductase (ER)" evidence="4">
    <location>
        <begin position="14"/>
        <end position="342"/>
    </location>
</feature>
<accession>G9MSL8</accession>
<dbReference type="FunCoup" id="G9MSL8">
    <property type="interactions" value="234"/>
</dbReference>
<dbReference type="eggNOG" id="KOG1198">
    <property type="taxonomic scope" value="Eukaryota"/>
</dbReference>
<dbReference type="Proteomes" id="UP000007115">
    <property type="component" value="Unassembled WGS sequence"/>
</dbReference>
<dbReference type="GeneID" id="25788048"/>
<keyword evidence="6" id="KW-1185">Reference proteome</keyword>
<dbReference type="InterPro" id="IPR013149">
    <property type="entry name" value="ADH-like_C"/>
</dbReference>
<organism evidence="5 6">
    <name type="scientific">Hypocrea virens (strain Gv29-8 / FGSC 10586)</name>
    <name type="common">Gliocladium virens</name>
    <name type="synonym">Trichoderma virens</name>
    <dbReference type="NCBI Taxonomy" id="413071"/>
    <lineage>
        <taxon>Eukaryota</taxon>
        <taxon>Fungi</taxon>
        <taxon>Dikarya</taxon>
        <taxon>Ascomycota</taxon>
        <taxon>Pezizomycotina</taxon>
        <taxon>Sordariomycetes</taxon>
        <taxon>Hypocreomycetidae</taxon>
        <taxon>Hypocreales</taxon>
        <taxon>Hypocreaceae</taxon>
        <taxon>Trichoderma</taxon>
    </lineage>
</organism>
<dbReference type="SUPFAM" id="SSF51735">
    <property type="entry name" value="NAD(P)-binding Rossmann-fold domains"/>
    <property type="match status" value="1"/>
</dbReference>
<dbReference type="SUPFAM" id="SSF50129">
    <property type="entry name" value="GroES-like"/>
    <property type="match status" value="1"/>
</dbReference>
<proteinExistence type="inferred from homology"/>
<evidence type="ECO:0000259" key="4">
    <source>
        <dbReference type="SMART" id="SM00829"/>
    </source>
</evidence>
<evidence type="ECO:0000313" key="6">
    <source>
        <dbReference type="Proteomes" id="UP000007115"/>
    </source>
</evidence>
<dbReference type="Gene3D" id="3.90.180.10">
    <property type="entry name" value="Medium-chain alcohol dehydrogenases, catalytic domain"/>
    <property type="match status" value="1"/>
</dbReference>
<dbReference type="InterPro" id="IPR020843">
    <property type="entry name" value="ER"/>
</dbReference>
<keyword evidence="2" id="KW-0521">NADP</keyword>
<dbReference type="HOGENOM" id="CLU_026673_16_1_1"/>
<dbReference type="SMART" id="SM00829">
    <property type="entry name" value="PKS_ER"/>
    <property type="match status" value="1"/>
</dbReference>
<dbReference type="PANTHER" id="PTHR45348">
    <property type="entry name" value="HYPOTHETICAL OXIDOREDUCTASE (EUROFUNG)"/>
    <property type="match status" value="1"/>
</dbReference>
<dbReference type="InParanoid" id="G9MSL8"/>
<dbReference type="PANTHER" id="PTHR45348:SF6">
    <property type="entry name" value="TRANS-ENOYL REDUCTASE APDC"/>
    <property type="match status" value="1"/>
</dbReference>
<dbReference type="CDD" id="cd08249">
    <property type="entry name" value="enoyl_reductase_like"/>
    <property type="match status" value="1"/>
</dbReference>
<evidence type="ECO:0000256" key="1">
    <source>
        <dbReference type="ARBA" id="ARBA00008072"/>
    </source>
</evidence>
<dbReference type="InterPro" id="IPR013154">
    <property type="entry name" value="ADH-like_N"/>
</dbReference>
<name>G9MSL8_HYPVG</name>
<dbReference type="VEuPathDB" id="FungiDB:TRIVIDRAFT_149423"/>
<dbReference type="AlphaFoldDB" id="G9MSL8"/>
<dbReference type="InterPro" id="IPR047122">
    <property type="entry name" value="Trans-enoyl_RdTase-like"/>
</dbReference>
<keyword evidence="3" id="KW-0560">Oxidoreductase</keyword>